<evidence type="ECO:0000313" key="7">
    <source>
        <dbReference type="Proteomes" id="UP001230496"/>
    </source>
</evidence>
<evidence type="ECO:0000256" key="2">
    <source>
        <dbReference type="ARBA" id="ARBA00022989"/>
    </source>
</evidence>
<dbReference type="KEGG" id="msaa:QYS49_05715"/>
<feature type="transmembrane region" description="Helical" evidence="4">
    <location>
        <begin position="280"/>
        <end position="298"/>
    </location>
</feature>
<dbReference type="PANTHER" id="PTHR23521">
    <property type="entry name" value="TRANSPORTER MFS SUPERFAMILY"/>
    <property type="match status" value="1"/>
</dbReference>
<evidence type="ECO:0000313" key="6">
    <source>
        <dbReference type="EMBL" id="WMN12235.1"/>
    </source>
</evidence>
<dbReference type="SUPFAM" id="SSF103473">
    <property type="entry name" value="MFS general substrate transporter"/>
    <property type="match status" value="1"/>
</dbReference>
<reference evidence="6 7" key="1">
    <citation type="submission" date="2023-08" db="EMBL/GenBank/DDBJ databases">
        <title>Comparative genomics and taxonomic characterization of three novel marine species of genus Marivirga.</title>
        <authorList>
            <person name="Muhammad N."/>
            <person name="Kim S.-G."/>
        </authorList>
    </citation>
    <scope>NUCLEOTIDE SEQUENCE [LARGE SCALE GENOMIC DNA]</scope>
    <source>
        <strain evidence="6 7">BDSF4-3</strain>
    </source>
</reference>
<dbReference type="PANTHER" id="PTHR23521:SF3">
    <property type="entry name" value="MFS TRANSPORTER"/>
    <property type="match status" value="1"/>
</dbReference>
<feature type="transmembrane region" description="Helical" evidence="4">
    <location>
        <begin position="367"/>
        <end position="385"/>
    </location>
</feature>
<feature type="transmembrane region" description="Helical" evidence="4">
    <location>
        <begin position="49"/>
        <end position="68"/>
    </location>
</feature>
<accession>A0AA51NE21</accession>
<evidence type="ECO:0000256" key="3">
    <source>
        <dbReference type="ARBA" id="ARBA00023136"/>
    </source>
</evidence>
<dbReference type="InterPro" id="IPR036259">
    <property type="entry name" value="MFS_trans_sf"/>
</dbReference>
<dbReference type="PROSITE" id="PS50850">
    <property type="entry name" value="MFS"/>
    <property type="match status" value="1"/>
</dbReference>
<feature type="transmembrane region" description="Helical" evidence="4">
    <location>
        <begin position="75"/>
        <end position="92"/>
    </location>
</feature>
<feature type="transmembrane region" description="Helical" evidence="4">
    <location>
        <begin position="162"/>
        <end position="182"/>
    </location>
</feature>
<organism evidence="6 7">
    <name type="scientific">Marivirga salinarum</name>
    <dbReference type="NCBI Taxonomy" id="3059078"/>
    <lineage>
        <taxon>Bacteria</taxon>
        <taxon>Pseudomonadati</taxon>
        <taxon>Bacteroidota</taxon>
        <taxon>Cytophagia</taxon>
        <taxon>Cytophagales</taxon>
        <taxon>Marivirgaceae</taxon>
        <taxon>Marivirga</taxon>
    </lineage>
</organism>
<feature type="domain" description="Major facilitator superfamily (MFS) profile" evidence="5">
    <location>
        <begin position="1"/>
        <end position="389"/>
    </location>
</feature>
<keyword evidence="2 4" id="KW-1133">Transmembrane helix</keyword>
<feature type="transmembrane region" description="Helical" evidence="4">
    <location>
        <begin position="213"/>
        <end position="235"/>
    </location>
</feature>
<keyword evidence="3 4" id="KW-0472">Membrane</keyword>
<evidence type="ECO:0000256" key="4">
    <source>
        <dbReference type="SAM" id="Phobius"/>
    </source>
</evidence>
<dbReference type="EMBL" id="CP129971">
    <property type="protein sequence ID" value="WMN12235.1"/>
    <property type="molecule type" value="Genomic_DNA"/>
</dbReference>
<protein>
    <submittedName>
        <fullName evidence="6">MFS transporter</fullName>
    </submittedName>
</protein>
<dbReference type="Gene3D" id="1.20.1250.20">
    <property type="entry name" value="MFS general substrate transporter like domains"/>
    <property type="match status" value="2"/>
</dbReference>
<sequence length="399" mass="43647">MNPPIRILPIIVFSQFCCTSLWFAGNAVMPNLLLDFNLAPTALGSLTSAVQFGFIIGTLVFAVLSIADRFSPSKVFFFCALIGAVSNLGAVWGGNTLWSLISFRFVTGFFLAGIYPVGMKIASDYYEKGLGKSLGFLVGALVLGTAFPHLLKQITQNIEWQLVIYITSALAGLGGILLLILVPDGPFQKRSQRPDFSAFFQVFKKKEFRASAFGYFGHMWELYAFWAFVPIILIAYQELHTITEFNIPLLSFIIIGIGSLSCIAGGYISEKYGAKKTASTFLLLSGLCCLISPLIILYTPAGTFILFLIFWGMVVIADSPLFSTLVATHAPAETKGTALTIVNSIGFAITIVSIQLLNILRLEISPVFLYIILAIGPALGLWGLFKEKKSDVKQNNFNY</sequence>
<dbReference type="RefSeq" id="WP_308350157.1">
    <property type="nucleotide sequence ID" value="NZ_CP129971.1"/>
</dbReference>
<evidence type="ECO:0000259" key="5">
    <source>
        <dbReference type="PROSITE" id="PS50850"/>
    </source>
</evidence>
<feature type="transmembrane region" description="Helical" evidence="4">
    <location>
        <begin position="338"/>
        <end position="361"/>
    </location>
</feature>
<feature type="transmembrane region" description="Helical" evidence="4">
    <location>
        <begin position="7"/>
        <end position="29"/>
    </location>
</feature>
<dbReference type="GO" id="GO:0022857">
    <property type="term" value="F:transmembrane transporter activity"/>
    <property type="evidence" value="ECO:0007669"/>
    <property type="project" value="InterPro"/>
</dbReference>
<dbReference type="GO" id="GO:0005886">
    <property type="term" value="C:plasma membrane"/>
    <property type="evidence" value="ECO:0007669"/>
    <property type="project" value="TreeGrafter"/>
</dbReference>
<dbReference type="Proteomes" id="UP001230496">
    <property type="component" value="Chromosome"/>
</dbReference>
<dbReference type="AlphaFoldDB" id="A0AA51NE21"/>
<proteinExistence type="predicted"/>
<gene>
    <name evidence="6" type="ORF">QYS49_05715</name>
</gene>
<dbReference type="Pfam" id="PF07690">
    <property type="entry name" value="MFS_1"/>
    <property type="match status" value="1"/>
</dbReference>
<keyword evidence="7" id="KW-1185">Reference proteome</keyword>
<dbReference type="InterPro" id="IPR011701">
    <property type="entry name" value="MFS"/>
</dbReference>
<dbReference type="InterPro" id="IPR020846">
    <property type="entry name" value="MFS_dom"/>
</dbReference>
<feature type="transmembrane region" description="Helical" evidence="4">
    <location>
        <begin position="247"/>
        <end position="268"/>
    </location>
</feature>
<keyword evidence="1 4" id="KW-0812">Transmembrane</keyword>
<feature type="transmembrane region" description="Helical" evidence="4">
    <location>
        <begin position="98"/>
        <end position="118"/>
    </location>
</feature>
<name>A0AA51NE21_9BACT</name>
<feature type="transmembrane region" description="Helical" evidence="4">
    <location>
        <begin position="130"/>
        <end position="150"/>
    </location>
</feature>
<evidence type="ECO:0000256" key="1">
    <source>
        <dbReference type="ARBA" id="ARBA00022692"/>
    </source>
</evidence>